<dbReference type="EMBL" id="CAJNNV010032327">
    <property type="protein sequence ID" value="CAE8639625.1"/>
    <property type="molecule type" value="Genomic_DNA"/>
</dbReference>
<reference evidence="2" key="1">
    <citation type="submission" date="2021-02" db="EMBL/GenBank/DDBJ databases">
        <authorList>
            <person name="Dougan E. K."/>
            <person name="Rhodes N."/>
            <person name="Thang M."/>
            <person name="Chan C."/>
        </authorList>
    </citation>
    <scope>NUCLEOTIDE SEQUENCE</scope>
</reference>
<dbReference type="Proteomes" id="UP000654075">
    <property type="component" value="Unassembled WGS sequence"/>
</dbReference>
<proteinExistence type="predicted"/>
<keyword evidence="4" id="KW-1185">Reference proteome</keyword>
<evidence type="ECO:0000313" key="2">
    <source>
        <dbReference type="EMBL" id="CAE8694254.1"/>
    </source>
</evidence>
<accession>A0A813K743</accession>
<name>A0A813K743_POLGL</name>
<gene>
    <name evidence="1" type="ORF">PGLA1383_LOCUS54650</name>
    <name evidence="2" type="ORF">PGLA2088_LOCUS28763</name>
</gene>
<sequence>MLLRAGHEQVVMERPVCRRTFLLLICVQLASQLLAIGCCKPLLLARSLAGSPSLYRVRPLLFHVSQDRGLTKGAALAARSFKVQPPCLPRRLRRVDFGRRWTTVA</sequence>
<evidence type="ECO:0000313" key="4">
    <source>
        <dbReference type="Proteomes" id="UP000654075"/>
    </source>
</evidence>
<dbReference type="AlphaFoldDB" id="A0A813K743"/>
<evidence type="ECO:0000313" key="3">
    <source>
        <dbReference type="Proteomes" id="UP000626109"/>
    </source>
</evidence>
<organism evidence="2 3">
    <name type="scientific">Polarella glacialis</name>
    <name type="common">Dinoflagellate</name>
    <dbReference type="NCBI Taxonomy" id="89957"/>
    <lineage>
        <taxon>Eukaryota</taxon>
        <taxon>Sar</taxon>
        <taxon>Alveolata</taxon>
        <taxon>Dinophyceae</taxon>
        <taxon>Suessiales</taxon>
        <taxon>Suessiaceae</taxon>
        <taxon>Polarella</taxon>
    </lineage>
</organism>
<comment type="caution">
    <text evidence="2">The sequence shown here is derived from an EMBL/GenBank/DDBJ whole genome shotgun (WGS) entry which is preliminary data.</text>
</comment>
<evidence type="ECO:0000313" key="1">
    <source>
        <dbReference type="EMBL" id="CAE8639625.1"/>
    </source>
</evidence>
<protein>
    <submittedName>
        <fullName evidence="2">Uncharacterized protein</fullName>
    </submittedName>
</protein>
<dbReference type="Proteomes" id="UP000626109">
    <property type="component" value="Unassembled WGS sequence"/>
</dbReference>
<dbReference type="EMBL" id="CAJNNW010028015">
    <property type="protein sequence ID" value="CAE8694254.1"/>
    <property type="molecule type" value="Genomic_DNA"/>
</dbReference>